<dbReference type="NCBIfam" id="TIGR01552">
    <property type="entry name" value="phd_fam"/>
    <property type="match status" value="1"/>
</dbReference>
<organism evidence="3 4">
    <name type="scientific">Candidatus Shapirobacteria bacterium CG09_land_8_20_14_0_10_39_12</name>
    <dbReference type="NCBI Taxonomy" id="1974885"/>
    <lineage>
        <taxon>Bacteria</taxon>
        <taxon>Candidatus Shapironibacteriota</taxon>
    </lineage>
</organism>
<dbReference type="Gene3D" id="3.40.1620.10">
    <property type="entry name" value="YefM-like domain"/>
    <property type="match status" value="1"/>
</dbReference>
<sequence>MLQVITTANARNNFSNLLGEVYYGGKKYLIQKLGKPFAVLLNVEEYKKLEELRESLFKEIAANRNKNENIPLKEVETDVEEAVTAVRSR</sequence>
<dbReference type="SUPFAM" id="SSF143120">
    <property type="entry name" value="YefM-like"/>
    <property type="match status" value="1"/>
</dbReference>
<proteinExistence type="inferred from homology"/>
<comment type="function">
    <text evidence="2">Antitoxin component of a type II toxin-antitoxin (TA) system.</text>
</comment>
<protein>
    <recommendedName>
        <fullName evidence="2">Antitoxin</fullName>
    </recommendedName>
</protein>
<evidence type="ECO:0000256" key="1">
    <source>
        <dbReference type="ARBA" id="ARBA00009981"/>
    </source>
</evidence>
<dbReference type="InterPro" id="IPR036165">
    <property type="entry name" value="YefM-like_sf"/>
</dbReference>
<dbReference type="Proteomes" id="UP000230775">
    <property type="component" value="Unassembled WGS sequence"/>
</dbReference>
<evidence type="ECO:0000256" key="2">
    <source>
        <dbReference type="RuleBase" id="RU362080"/>
    </source>
</evidence>
<dbReference type="AlphaFoldDB" id="A0A2H0WPX0"/>
<dbReference type="InterPro" id="IPR006442">
    <property type="entry name" value="Antitoxin_Phd/YefM"/>
</dbReference>
<evidence type="ECO:0000313" key="4">
    <source>
        <dbReference type="Proteomes" id="UP000230775"/>
    </source>
</evidence>
<accession>A0A2H0WPX0</accession>
<reference evidence="4" key="1">
    <citation type="submission" date="2017-09" db="EMBL/GenBank/DDBJ databases">
        <title>Depth-based differentiation of microbial function through sediment-hosted aquifers and enrichment of novel symbionts in the deep terrestrial subsurface.</title>
        <authorList>
            <person name="Probst A.J."/>
            <person name="Ladd B."/>
            <person name="Jarett J.K."/>
            <person name="Geller-Mcgrath D.E."/>
            <person name="Sieber C.M.K."/>
            <person name="Emerson J.B."/>
            <person name="Anantharaman K."/>
            <person name="Thomas B.C."/>
            <person name="Malmstrom R."/>
            <person name="Stieglmeier M."/>
            <person name="Klingl A."/>
            <person name="Woyke T."/>
            <person name="Ryan C.M."/>
            <person name="Banfield J.F."/>
        </authorList>
    </citation>
    <scope>NUCLEOTIDE SEQUENCE [LARGE SCALE GENOMIC DNA]</scope>
</reference>
<comment type="caution">
    <text evidence="3">The sequence shown here is derived from an EMBL/GenBank/DDBJ whole genome shotgun (WGS) entry which is preliminary data.</text>
</comment>
<comment type="similarity">
    <text evidence="1 2">Belongs to the phD/YefM antitoxin family.</text>
</comment>
<dbReference type="Pfam" id="PF02604">
    <property type="entry name" value="PhdYeFM_antitox"/>
    <property type="match status" value="1"/>
</dbReference>
<evidence type="ECO:0000313" key="3">
    <source>
        <dbReference type="EMBL" id="PIS14696.1"/>
    </source>
</evidence>
<dbReference type="EMBL" id="PEZI01000029">
    <property type="protein sequence ID" value="PIS14696.1"/>
    <property type="molecule type" value="Genomic_DNA"/>
</dbReference>
<name>A0A2H0WPX0_9BACT</name>
<gene>
    <name evidence="3" type="ORF">COT64_01320</name>
</gene>